<dbReference type="RefSeq" id="WP_126953342.1">
    <property type="nucleotide sequence ID" value="NZ_RZGR01000010.1"/>
</dbReference>
<dbReference type="CDD" id="cd01042">
    <property type="entry name" value="DMQH"/>
    <property type="match status" value="1"/>
</dbReference>
<evidence type="ECO:0000313" key="10">
    <source>
        <dbReference type="EMBL" id="RUQ88839.1"/>
    </source>
</evidence>
<comment type="subcellular location">
    <subcellularLocation>
        <location evidence="9">Cell membrane</location>
        <topology evidence="9">Peripheral membrane protein</topology>
    </subcellularLocation>
</comment>
<comment type="pathway">
    <text evidence="1 9">Cofactor biosynthesis; ubiquinone biosynthesis.</text>
</comment>
<dbReference type="UniPathway" id="UPA00232"/>
<comment type="catalytic activity">
    <reaction evidence="9">
        <text>a 5-methoxy-2-methyl-3-(all-trans-polyprenyl)benzene-1,4-diol + AH2 + O2 = a 3-demethylubiquinol + A + H2O</text>
        <dbReference type="Rhea" id="RHEA:50908"/>
        <dbReference type="Rhea" id="RHEA-COMP:10859"/>
        <dbReference type="Rhea" id="RHEA-COMP:10914"/>
        <dbReference type="ChEBI" id="CHEBI:13193"/>
        <dbReference type="ChEBI" id="CHEBI:15377"/>
        <dbReference type="ChEBI" id="CHEBI:15379"/>
        <dbReference type="ChEBI" id="CHEBI:17499"/>
        <dbReference type="ChEBI" id="CHEBI:84167"/>
        <dbReference type="ChEBI" id="CHEBI:84422"/>
        <dbReference type="EC" id="1.14.99.60"/>
    </reaction>
</comment>
<dbReference type="GO" id="GO:0005886">
    <property type="term" value="C:plasma membrane"/>
    <property type="evidence" value="ECO:0007669"/>
    <property type="project" value="UniProtKB-SubCell"/>
</dbReference>
<feature type="binding site" evidence="9">
    <location>
        <position position="62"/>
    </location>
    <ligand>
        <name>Fe cation</name>
        <dbReference type="ChEBI" id="CHEBI:24875"/>
        <label>1</label>
    </ligand>
</feature>
<evidence type="ECO:0000256" key="6">
    <source>
        <dbReference type="ARBA" id="ARBA00023004"/>
    </source>
</evidence>
<protein>
    <recommendedName>
        <fullName evidence="9">3-demethoxyubiquinol 3-hydroxylase</fullName>
        <shortName evidence="9">DMQ hydroxylase</shortName>
        <ecNumber evidence="9">1.14.99.60</ecNumber>
    </recommendedName>
    <alternativeName>
        <fullName evidence="9">2-nonaprenyl-3-methyl-6-methoxy-1,4-benzoquinol hydroxylase</fullName>
    </alternativeName>
</protein>
<comment type="function">
    <text evidence="9">Catalyzes the hydroxylation of 2-nonaprenyl-3-methyl-6-methoxy-1,4-benzoquinol during ubiquinone biosynthesis.</text>
</comment>
<sequence length="213" mass="23900">MRQLNLFDKILSELDTTLRTLFIPQNRPCDRATPGEHIEEPLLTRAEKQHVAGLMRVNHAGEVCAQALYQGQALTAKLDHVKTQMAQAAKEEEDHLAWCEQRLAELSERPSWLNPLWYGGSFLIGALAGLAGDHWSLGFVAETERQVTAHLQNHLSNIPAQDEKTRAILTQMREDEELHRQTAMTAGAAELPGVVKYVMGKVSKLMTKSSYYI</sequence>
<dbReference type="SUPFAM" id="SSF47240">
    <property type="entry name" value="Ferritin-like"/>
    <property type="match status" value="1"/>
</dbReference>
<dbReference type="OrthoDB" id="5192789at2"/>
<dbReference type="HAMAP" id="MF_01658">
    <property type="entry name" value="COQ7"/>
    <property type="match status" value="1"/>
</dbReference>
<dbReference type="GO" id="GO:0008682">
    <property type="term" value="F:3-demethoxyubiquinol 3-hydroxylase activity"/>
    <property type="evidence" value="ECO:0007669"/>
    <property type="project" value="UniProtKB-EC"/>
</dbReference>
<feature type="binding site" evidence="9">
    <location>
        <position position="95"/>
    </location>
    <ligand>
        <name>Fe cation</name>
        <dbReference type="ChEBI" id="CHEBI:24875"/>
        <label>1</label>
    </ligand>
</feature>
<dbReference type="Pfam" id="PF03232">
    <property type="entry name" value="COQ7"/>
    <property type="match status" value="1"/>
</dbReference>
<comment type="similarity">
    <text evidence="9">Belongs to the COQ7 family.</text>
</comment>
<feature type="binding site" evidence="9">
    <location>
        <position position="179"/>
    </location>
    <ligand>
        <name>Fe cation</name>
        <dbReference type="ChEBI" id="CHEBI:24875"/>
        <label>2</label>
    </ligand>
</feature>
<dbReference type="InterPro" id="IPR012347">
    <property type="entry name" value="Ferritin-like"/>
</dbReference>
<keyword evidence="4 9" id="KW-0479">Metal-binding</keyword>
<keyword evidence="5 9" id="KW-0560">Oxidoreductase</keyword>
<evidence type="ECO:0000256" key="3">
    <source>
        <dbReference type="ARBA" id="ARBA00022688"/>
    </source>
</evidence>
<evidence type="ECO:0000256" key="5">
    <source>
        <dbReference type="ARBA" id="ARBA00023002"/>
    </source>
</evidence>
<proteinExistence type="inferred from homology"/>
<keyword evidence="11" id="KW-1185">Reference proteome</keyword>
<evidence type="ECO:0000256" key="2">
    <source>
        <dbReference type="ARBA" id="ARBA00022475"/>
    </source>
</evidence>
<dbReference type="InterPro" id="IPR011566">
    <property type="entry name" value="Ubq_synth_Coq7"/>
</dbReference>
<dbReference type="NCBIfam" id="NF033656">
    <property type="entry name" value="DMQ_monoox_COQ7"/>
    <property type="match status" value="1"/>
</dbReference>
<evidence type="ECO:0000256" key="7">
    <source>
        <dbReference type="ARBA" id="ARBA00023033"/>
    </source>
</evidence>
<dbReference type="GO" id="GO:0006744">
    <property type="term" value="P:ubiquinone biosynthetic process"/>
    <property type="evidence" value="ECO:0007669"/>
    <property type="project" value="UniProtKB-UniRule"/>
</dbReference>
<keyword evidence="7 9" id="KW-0503">Monooxygenase</keyword>
<dbReference type="PANTHER" id="PTHR11237:SF4">
    <property type="entry name" value="5-DEMETHOXYUBIQUINONE HYDROXYLASE, MITOCHONDRIAL"/>
    <property type="match status" value="1"/>
</dbReference>
<evidence type="ECO:0000256" key="8">
    <source>
        <dbReference type="ARBA" id="ARBA00023136"/>
    </source>
</evidence>
<reference evidence="10 11" key="1">
    <citation type="submission" date="2018-12" db="EMBL/GenBank/DDBJ databases">
        <title>Legionella sp,whole genome shotgun sequence.</title>
        <authorList>
            <person name="Wu H."/>
        </authorList>
    </citation>
    <scope>NUCLEOTIDE SEQUENCE [LARGE SCALE GENOMIC DNA]</scope>
    <source>
        <strain evidence="11">km714</strain>
    </source>
</reference>
<evidence type="ECO:0000256" key="4">
    <source>
        <dbReference type="ARBA" id="ARBA00022723"/>
    </source>
</evidence>
<feature type="binding site" evidence="9">
    <location>
        <position position="92"/>
    </location>
    <ligand>
        <name>Fe cation</name>
        <dbReference type="ChEBI" id="CHEBI:24875"/>
        <label>1</label>
    </ligand>
</feature>
<keyword evidence="3 9" id="KW-0831">Ubiquinone biosynthesis</keyword>
<evidence type="ECO:0000256" key="1">
    <source>
        <dbReference type="ARBA" id="ARBA00004749"/>
    </source>
</evidence>
<gene>
    <name evidence="9 10" type="primary">coq7</name>
    <name evidence="10" type="ORF">EKM59_04700</name>
</gene>
<organism evidence="10 11">
    <name type="scientific">Legionella septentrionalis</name>
    <dbReference type="NCBI Taxonomy" id="2498109"/>
    <lineage>
        <taxon>Bacteria</taxon>
        <taxon>Pseudomonadati</taxon>
        <taxon>Pseudomonadota</taxon>
        <taxon>Gammaproteobacteria</taxon>
        <taxon>Legionellales</taxon>
        <taxon>Legionellaceae</taxon>
        <taxon>Legionella</taxon>
    </lineage>
</organism>
<accession>A0A433JK52</accession>
<feature type="binding site" evidence="9">
    <location>
        <position position="176"/>
    </location>
    <ligand>
        <name>Fe cation</name>
        <dbReference type="ChEBI" id="CHEBI:24875"/>
        <label>2</label>
    </ligand>
</feature>
<dbReference type="InterPro" id="IPR047809">
    <property type="entry name" value="COQ7_proteobact"/>
</dbReference>
<dbReference type="AlphaFoldDB" id="A0A433JK52"/>
<feature type="binding site" evidence="9">
    <location>
        <position position="144"/>
    </location>
    <ligand>
        <name>Fe cation</name>
        <dbReference type="ChEBI" id="CHEBI:24875"/>
        <label>2</label>
    </ligand>
</feature>
<comment type="cofactor">
    <cofactor evidence="9">
        <name>Fe cation</name>
        <dbReference type="ChEBI" id="CHEBI:24875"/>
    </cofactor>
    <text evidence="9">Binds 2 iron ions per subunit.</text>
</comment>
<feature type="binding site" evidence="9">
    <location>
        <position position="92"/>
    </location>
    <ligand>
        <name>Fe cation</name>
        <dbReference type="ChEBI" id="CHEBI:24875"/>
        <label>2</label>
    </ligand>
</feature>
<feature type="binding site" evidence="9">
    <location>
        <position position="176"/>
    </location>
    <ligand>
        <name>Fe cation</name>
        <dbReference type="ChEBI" id="CHEBI:24875"/>
        <label>1</label>
    </ligand>
</feature>
<name>A0A433JK52_9GAMM</name>
<dbReference type="PANTHER" id="PTHR11237">
    <property type="entry name" value="COENZYME Q10 BIOSYNTHESIS PROTEIN 7"/>
    <property type="match status" value="1"/>
</dbReference>
<dbReference type="EC" id="1.14.99.60" evidence="9"/>
<dbReference type="GO" id="GO:0046872">
    <property type="term" value="F:metal ion binding"/>
    <property type="evidence" value="ECO:0007669"/>
    <property type="project" value="UniProtKB-KW"/>
</dbReference>
<keyword evidence="6 9" id="KW-0408">Iron</keyword>
<keyword evidence="8 9" id="KW-0472">Membrane</keyword>
<dbReference type="Proteomes" id="UP000288012">
    <property type="component" value="Unassembled WGS sequence"/>
</dbReference>
<dbReference type="EMBL" id="RZGR01000010">
    <property type="protein sequence ID" value="RUQ88839.1"/>
    <property type="molecule type" value="Genomic_DNA"/>
</dbReference>
<evidence type="ECO:0000313" key="11">
    <source>
        <dbReference type="Proteomes" id="UP000288012"/>
    </source>
</evidence>
<keyword evidence="2 9" id="KW-1003">Cell membrane</keyword>
<comment type="caution">
    <text evidence="10">The sequence shown here is derived from an EMBL/GenBank/DDBJ whole genome shotgun (WGS) entry which is preliminary data.</text>
</comment>
<evidence type="ECO:0000256" key="9">
    <source>
        <dbReference type="HAMAP-Rule" id="MF_01658"/>
    </source>
</evidence>
<dbReference type="Gene3D" id="1.20.1260.10">
    <property type="match status" value="1"/>
</dbReference>
<dbReference type="InterPro" id="IPR009078">
    <property type="entry name" value="Ferritin-like_SF"/>
</dbReference>